<organism evidence="2 3">
    <name type="scientific">Triparma retinervis</name>
    <dbReference type="NCBI Taxonomy" id="2557542"/>
    <lineage>
        <taxon>Eukaryota</taxon>
        <taxon>Sar</taxon>
        <taxon>Stramenopiles</taxon>
        <taxon>Ochrophyta</taxon>
        <taxon>Bolidophyceae</taxon>
        <taxon>Parmales</taxon>
        <taxon>Triparmaceae</taxon>
        <taxon>Triparma</taxon>
    </lineage>
</organism>
<feature type="region of interest" description="Disordered" evidence="1">
    <location>
        <begin position="1"/>
        <end position="106"/>
    </location>
</feature>
<comment type="caution">
    <text evidence="2">The sequence shown here is derived from an EMBL/GenBank/DDBJ whole genome shotgun (WGS) entry which is preliminary data.</text>
</comment>
<dbReference type="EMBL" id="BRXZ01006172">
    <property type="protein sequence ID" value="GMH56484.1"/>
    <property type="molecule type" value="Genomic_DNA"/>
</dbReference>
<feature type="non-terminal residue" evidence="2">
    <location>
        <position position="106"/>
    </location>
</feature>
<feature type="compositionally biased region" description="Basic and acidic residues" evidence="1">
    <location>
        <begin position="29"/>
        <end position="39"/>
    </location>
</feature>
<feature type="compositionally biased region" description="Basic and acidic residues" evidence="1">
    <location>
        <begin position="51"/>
        <end position="95"/>
    </location>
</feature>
<feature type="non-terminal residue" evidence="2">
    <location>
        <position position="1"/>
    </location>
</feature>
<dbReference type="AlphaFoldDB" id="A0A9W6ZTW0"/>
<evidence type="ECO:0000256" key="1">
    <source>
        <dbReference type="SAM" id="MobiDB-lite"/>
    </source>
</evidence>
<accession>A0A9W6ZTW0</accession>
<dbReference type="Proteomes" id="UP001165082">
    <property type="component" value="Unassembled WGS sequence"/>
</dbReference>
<reference evidence="2" key="1">
    <citation type="submission" date="2022-07" db="EMBL/GenBank/DDBJ databases">
        <title>Genome analysis of Parmales, a sister group of diatoms, reveals the evolutionary specialization of diatoms from phago-mixotrophs to photoautotrophs.</title>
        <authorList>
            <person name="Ban H."/>
            <person name="Sato S."/>
            <person name="Yoshikawa S."/>
            <person name="Kazumasa Y."/>
            <person name="Nakamura Y."/>
            <person name="Ichinomiya M."/>
            <person name="Saitoh K."/>
            <person name="Sato N."/>
            <person name="Blanc-Mathieu R."/>
            <person name="Endo H."/>
            <person name="Kuwata A."/>
            <person name="Ogata H."/>
        </authorList>
    </citation>
    <scope>NUCLEOTIDE SEQUENCE</scope>
</reference>
<sequence>PLLPLRVHTPGLPPPRHLPRRDPLLPLPDNRREPCDRNPRYPLPVLSPVGRRLDKATDLRLRAPDEPDHRNEERHGRGARGEREGNRQGRVHEGRGILGQTRSGQV</sequence>
<evidence type="ECO:0000313" key="2">
    <source>
        <dbReference type="EMBL" id="GMH56484.1"/>
    </source>
</evidence>
<protein>
    <submittedName>
        <fullName evidence="2">Uncharacterized protein</fullName>
    </submittedName>
</protein>
<name>A0A9W6ZTW0_9STRA</name>
<proteinExistence type="predicted"/>
<gene>
    <name evidence="2" type="ORF">TrRE_jg922</name>
</gene>
<evidence type="ECO:0000313" key="3">
    <source>
        <dbReference type="Proteomes" id="UP001165082"/>
    </source>
</evidence>
<keyword evidence="3" id="KW-1185">Reference proteome</keyword>